<evidence type="ECO:0000256" key="9">
    <source>
        <dbReference type="SAM" id="SignalP"/>
    </source>
</evidence>
<feature type="transmembrane region" description="Helical" evidence="7">
    <location>
        <begin position="536"/>
        <end position="555"/>
    </location>
</feature>
<evidence type="ECO:0000256" key="2">
    <source>
        <dbReference type="ARBA" id="ARBA00022448"/>
    </source>
</evidence>
<dbReference type="GO" id="GO:0035435">
    <property type="term" value="P:phosphate ion transmembrane transport"/>
    <property type="evidence" value="ECO:0007669"/>
    <property type="project" value="TreeGrafter"/>
</dbReference>
<dbReference type="Proteomes" id="UP000660262">
    <property type="component" value="Unassembled WGS sequence"/>
</dbReference>
<dbReference type="PANTHER" id="PTHR11101">
    <property type="entry name" value="PHOSPHATE TRANSPORTER"/>
    <property type="match status" value="1"/>
</dbReference>
<feature type="transmembrane region" description="Helical" evidence="7">
    <location>
        <begin position="179"/>
        <end position="198"/>
    </location>
</feature>
<keyword evidence="11" id="KW-1185">Reference proteome</keyword>
<comment type="function">
    <text evidence="7">Sodium-phosphate symporter.</text>
</comment>
<protein>
    <recommendedName>
        <fullName evidence="7">Phosphate transporter</fullName>
    </recommendedName>
</protein>
<accession>A0A830I2C2</accession>
<keyword evidence="9" id="KW-0732">Signal</keyword>
<keyword evidence="3 7" id="KW-0592">Phosphate transport</keyword>
<feature type="transmembrane region" description="Helical" evidence="7">
    <location>
        <begin position="502"/>
        <end position="524"/>
    </location>
</feature>
<feature type="region of interest" description="Disordered" evidence="8">
    <location>
        <begin position="332"/>
        <end position="411"/>
    </location>
</feature>
<comment type="subcellular location">
    <subcellularLocation>
        <location evidence="1 7">Membrane</location>
        <topology evidence="1 7">Multi-pass membrane protein</topology>
    </subcellularLocation>
</comment>
<evidence type="ECO:0000256" key="6">
    <source>
        <dbReference type="ARBA" id="ARBA00023136"/>
    </source>
</evidence>
<evidence type="ECO:0000256" key="7">
    <source>
        <dbReference type="RuleBase" id="RU363058"/>
    </source>
</evidence>
<dbReference type="AlphaFoldDB" id="A0A830I2C2"/>
<comment type="similarity">
    <text evidence="7">Belongs to the inorganic phosphate transporter (PiT) (TC 2.A.20) family.</text>
</comment>
<gene>
    <name evidence="10" type="ORF">PPROV_001092800</name>
</gene>
<feature type="signal peptide" evidence="9">
    <location>
        <begin position="1"/>
        <end position="28"/>
    </location>
</feature>
<dbReference type="OrthoDB" id="260807at2759"/>
<proteinExistence type="inferred from homology"/>
<dbReference type="InterPro" id="IPR001204">
    <property type="entry name" value="Phos_transporter"/>
</dbReference>
<keyword evidence="5 7" id="KW-1133">Transmembrane helix</keyword>
<name>A0A830I2C2_9CHLO</name>
<evidence type="ECO:0000256" key="8">
    <source>
        <dbReference type="SAM" id="MobiDB-lite"/>
    </source>
</evidence>
<dbReference type="GO" id="GO:0005315">
    <property type="term" value="F:phosphate transmembrane transporter activity"/>
    <property type="evidence" value="ECO:0007669"/>
    <property type="project" value="InterPro"/>
</dbReference>
<sequence>MPMPLGIHVGVILLLLIIMLSSLSLAHGSSLESEESSCPSRGLPSPPYVYDGAFVDPSRLQWVVALSGVVGVAMAFALGANDSANSWATSVGSGAISVRSACLIGGICEWLGASLLGYGVSGTIRHGAAPPADENCWACGYCDSKMALFTVGMFSALCSAAIFLALATYTSMPVSTTHAIVGGVVGSTFAMVGGDCLVWKLDGGLGGIVASWVVSPAFAGIMGIFVYLTTEYTILRAKSPRNAALTALPVLYFISTFMIIYLILMKAKPTKGLSTLIRSIVSILVSSGAALVAQLYLVPLARQSFPSETSAQEDGFDATARALADSTWSENAAFEGSNNNNSSNNNNNNGDEMELREPGEEDRTPSFEVSAEATKVEHARRQGHRPSLTAPLAGNRDRPDGDDDDDETEDDRQLLGNAAAASSSAPVNTNETDIMGNDNYAVEREDAVSIFRHLLVFVAAVLSFAHGANDTANATAPFSAVVQAVRAGLHSERSCGDPDDPWWVLVVAGGAVCAGIISFGSRVMATVGQGLTQMDFHLAFSMNLGSATSVLLATLFGWPISSTHCQVGAVVAVGCAAMGVREVQWGMLGRIALSWILTLPFAFVLSAGLSAVLREAVRG</sequence>
<evidence type="ECO:0000256" key="1">
    <source>
        <dbReference type="ARBA" id="ARBA00004141"/>
    </source>
</evidence>
<feature type="transmembrane region" description="Helical" evidence="7">
    <location>
        <begin position="205"/>
        <end position="228"/>
    </location>
</feature>
<evidence type="ECO:0000313" key="11">
    <source>
        <dbReference type="Proteomes" id="UP000660262"/>
    </source>
</evidence>
<evidence type="ECO:0000256" key="4">
    <source>
        <dbReference type="ARBA" id="ARBA00022692"/>
    </source>
</evidence>
<feature type="transmembrane region" description="Helical" evidence="7">
    <location>
        <begin position="592"/>
        <end position="613"/>
    </location>
</feature>
<feature type="chain" id="PRO_5032339194" description="Phosphate transporter" evidence="9">
    <location>
        <begin position="29"/>
        <end position="619"/>
    </location>
</feature>
<evidence type="ECO:0000256" key="3">
    <source>
        <dbReference type="ARBA" id="ARBA00022592"/>
    </source>
</evidence>
<feature type="transmembrane region" description="Helical" evidence="7">
    <location>
        <begin position="243"/>
        <end position="264"/>
    </location>
</feature>
<keyword evidence="4 7" id="KW-0812">Transmembrane</keyword>
<feature type="transmembrane region" description="Helical" evidence="7">
    <location>
        <begin position="147"/>
        <end position="167"/>
    </location>
</feature>
<keyword evidence="2 7" id="KW-0813">Transport</keyword>
<feature type="compositionally biased region" description="Low complexity" evidence="8">
    <location>
        <begin position="337"/>
        <end position="349"/>
    </location>
</feature>
<feature type="compositionally biased region" description="Acidic residues" evidence="8">
    <location>
        <begin position="400"/>
        <end position="410"/>
    </location>
</feature>
<comment type="caution">
    <text evidence="10">The sequence shown here is derived from an EMBL/GenBank/DDBJ whole genome shotgun (WGS) entry which is preliminary data.</text>
</comment>
<evidence type="ECO:0000313" key="10">
    <source>
        <dbReference type="EMBL" id="GHP12200.1"/>
    </source>
</evidence>
<reference evidence="10" key="1">
    <citation type="submission" date="2020-10" db="EMBL/GenBank/DDBJ databases">
        <title>Unveiling of a novel bifunctional photoreceptor, Dualchrome1, isolated from a cosmopolitan green alga.</title>
        <authorList>
            <person name="Suzuki S."/>
            <person name="Kawachi M."/>
        </authorList>
    </citation>
    <scope>NUCLEOTIDE SEQUENCE</scope>
    <source>
        <strain evidence="10">NIES 2893</strain>
    </source>
</reference>
<evidence type="ECO:0000256" key="5">
    <source>
        <dbReference type="ARBA" id="ARBA00022989"/>
    </source>
</evidence>
<dbReference type="Pfam" id="PF01384">
    <property type="entry name" value="PHO4"/>
    <property type="match status" value="1"/>
</dbReference>
<feature type="transmembrane region" description="Helical" evidence="7">
    <location>
        <begin position="276"/>
        <end position="297"/>
    </location>
</feature>
<dbReference type="PANTHER" id="PTHR11101:SF80">
    <property type="entry name" value="PHOSPHATE TRANSPORTER"/>
    <property type="match status" value="1"/>
</dbReference>
<dbReference type="GO" id="GO:0016020">
    <property type="term" value="C:membrane"/>
    <property type="evidence" value="ECO:0007669"/>
    <property type="project" value="UniProtKB-SubCell"/>
</dbReference>
<feature type="transmembrane region" description="Helical" evidence="7">
    <location>
        <begin position="60"/>
        <end position="80"/>
    </location>
</feature>
<keyword evidence="6 7" id="KW-0472">Membrane</keyword>
<feature type="compositionally biased region" description="Basic and acidic residues" evidence="8">
    <location>
        <begin position="353"/>
        <end position="365"/>
    </location>
</feature>
<dbReference type="EMBL" id="BNJQ01000039">
    <property type="protein sequence ID" value="GHP12200.1"/>
    <property type="molecule type" value="Genomic_DNA"/>
</dbReference>
<organism evidence="10 11">
    <name type="scientific">Pycnococcus provasolii</name>
    <dbReference type="NCBI Taxonomy" id="41880"/>
    <lineage>
        <taxon>Eukaryota</taxon>
        <taxon>Viridiplantae</taxon>
        <taxon>Chlorophyta</taxon>
        <taxon>Pseudoscourfieldiophyceae</taxon>
        <taxon>Pseudoscourfieldiales</taxon>
        <taxon>Pycnococcaceae</taxon>
        <taxon>Pycnococcus</taxon>
    </lineage>
</organism>